<dbReference type="EMBL" id="CP054538">
    <property type="protein sequence ID" value="QSL65628.1"/>
    <property type="molecule type" value="Genomic_DNA"/>
</dbReference>
<name>A0A899G2R9_9ASCO</name>
<gene>
    <name evidence="2" type="ORF">MERGE_002941</name>
</gene>
<evidence type="ECO:0000313" key="3">
    <source>
        <dbReference type="Proteomes" id="UP000663699"/>
    </source>
</evidence>
<dbReference type="SUPFAM" id="SSF69572">
    <property type="entry name" value="Activating enzymes of the ubiquitin-like proteins"/>
    <property type="match status" value="1"/>
</dbReference>
<dbReference type="GO" id="GO:0016887">
    <property type="term" value="F:ATP hydrolysis activity"/>
    <property type="evidence" value="ECO:0007669"/>
    <property type="project" value="UniProtKB-ARBA"/>
</dbReference>
<organism evidence="2 3">
    <name type="scientific">Pneumocystis wakefieldiae</name>
    <dbReference type="NCBI Taxonomy" id="38082"/>
    <lineage>
        <taxon>Eukaryota</taxon>
        <taxon>Fungi</taxon>
        <taxon>Dikarya</taxon>
        <taxon>Ascomycota</taxon>
        <taxon>Taphrinomycotina</taxon>
        <taxon>Pneumocystomycetes</taxon>
        <taxon>Pneumocystaceae</taxon>
        <taxon>Pneumocystis</taxon>
    </lineage>
</organism>
<dbReference type="InterPro" id="IPR000594">
    <property type="entry name" value="ThiF_NAD_FAD-bd"/>
</dbReference>
<evidence type="ECO:0000259" key="1">
    <source>
        <dbReference type="Pfam" id="PF00899"/>
    </source>
</evidence>
<accession>A0A899G2R9</accession>
<dbReference type="PANTHER" id="PTHR10953:SF29">
    <property type="entry name" value="NEDD8-ACTIVATING ENZYME E1 REGULATORY SUBUNIT"/>
    <property type="match status" value="1"/>
</dbReference>
<dbReference type="PANTHER" id="PTHR10953">
    <property type="entry name" value="UBIQUITIN-ACTIVATING ENZYME E1"/>
    <property type="match status" value="1"/>
</dbReference>
<evidence type="ECO:0000313" key="2">
    <source>
        <dbReference type="EMBL" id="QSL65628.1"/>
    </source>
</evidence>
<dbReference type="GO" id="GO:0045116">
    <property type="term" value="P:protein neddylation"/>
    <property type="evidence" value="ECO:0007669"/>
    <property type="project" value="TreeGrafter"/>
</dbReference>
<feature type="domain" description="THIF-type NAD/FAD binding fold" evidence="1">
    <location>
        <begin position="8"/>
        <end position="163"/>
    </location>
</feature>
<dbReference type="OrthoDB" id="1708823at2759"/>
<proteinExistence type="predicted"/>
<dbReference type="Proteomes" id="UP000663699">
    <property type="component" value="Chromosome 7"/>
</dbReference>
<dbReference type="GO" id="GO:0005737">
    <property type="term" value="C:cytoplasm"/>
    <property type="evidence" value="ECO:0007669"/>
    <property type="project" value="TreeGrafter"/>
</dbReference>
<dbReference type="AlphaFoldDB" id="A0A899G2R9"/>
<dbReference type="GO" id="GO:0019781">
    <property type="term" value="F:NEDD8 activating enzyme activity"/>
    <property type="evidence" value="ECO:0007669"/>
    <property type="project" value="TreeGrafter"/>
</dbReference>
<dbReference type="Gene3D" id="3.40.50.720">
    <property type="entry name" value="NAD(P)-binding Rossmann-like Domain"/>
    <property type="match status" value="1"/>
</dbReference>
<keyword evidence="3" id="KW-1185">Reference proteome</keyword>
<dbReference type="Pfam" id="PF00899">
    <property type="entry name" value="ThiF"/>
    <property type="match status" value="1"/>
</dbReference>
<dbReference type="InterPro" id="IPR045886">
    <property type="entry name" value="ThiF/MoeB/HesA"/>
</dbReference>
<protein>
    <recommendedName>
        <fullName evidence="1">THIF-type NAD/FAD binding fold domain-containing protein</fullName>
    </recommendedName>
</protein>
<reference evidence="2" key="1">
    <citation type="submission" date="2020-06" db="EMBL/GenBank/DDBJ databases">
        <title>Genomes of multiple members of Pneumocystis genus reveal paths to human pathogen Pneumocystis jirovecii.</title>
        <authorList>
            <person name="Cisse O.H."/>
            <person name="Ma L."/>
            <person name="Dekker J."/>
            <person name="Khil P."/>
            <person name="Jo J."/>
            <person name="Brenchley J."/>
            <person name="Blair R."/>
            <person name="Pahar B."/>
            <person name="Chabe M."/>
            <person name="Van Rompay K.A."/>
            <person name="Keesler R."/>
            <person name="Sukura A."/>
            <person name="Hirsch V."/>
            <person name="Kutty G."/>
            <person name="Liu Y."/>
            <person name="Peng L."/>
            <person name="Chen J."/>
            <person name="Song J."/>
            <person name="Weissenbacher-Lang C."/>
            <person name="Xu J."/>
            <person name="Upham N.S."/>
            <person name="Stajich J.E."/>
            <person name="Cuomo C.A."/>
            <person name="Cushion M.T."/>
            <person name="Kovacs J.A."/>
        </authorList>
    </citation>
    <scope>NUCLEOTIDE SEQUENCE</scope>
    <source>
        <strain evidence="2">2A</strain>
    </source>
</reference>
<dbReference type="InterPro" id="IPR035985">
    <property type="entry name" value="Ubiquitin-activating_enz"/>
</dbReference>
<sequence>MNSQKKKYDRQLRLWEDHGQCLLEESRVCLIKGTATGAEILKNLILPGIGSYVVVDDSFVAEEDLGTTLFVDSVNEAKAPQMCGLLQELNGDVKGEYLVETLESILLHNPSFFKQFTIVISSIHEDELLLRLEKVLWDSNIPLIISYSVGFIGYVRVTMPEHTVVETHEGDLVDLRIDSPWPALKELASSFNMKNRKNGSNRNIPYVLILLNCIDTWKIRNNGTLPCTEKEKQQFKEIIRTYMEEFDEESIEEVLSVSWRASCMTLIPDSVQSILKDEKCVHISPESSEFWILCHAISNYVSAEGKGLLPLSGVIPDMNSDSESYIKLQNMYETSALN</sequence>